<dbReference type="OrthoDB" id="5817230at2759"/>
<proteinExistence type="predicted"/>
<dbReference type="SUPFAM" id="SSF52540">
    <property type="entry name" value="P-loop containing nucleoside triphosphate hydrolases"/>
    <property type="match status" value="1"/>
</dbReference>
<dbReference type="PANTHER" id="PTHR10218:SF369">
    <property type="entry name" value="GUANINE NUCLEOTIDE-BINDING PROTEIN ALPHA-2 SUBUNIT"/>
    <property type="match status" value="1"/>
</dbReference>
<dbReference type="InterPro" id="IPR011025">
    <property type="entry name" value="GproteinA_insert"/>
</dbReference>
<dbReference type="Gene3D" id="1.10.400.10">
    <property type="entry name" value="GI Alpha 1, domain 2-like"/>
    <property type="match status" value="1"/>
</dbReference>
<feature type="region of interest" description="Disordered" evidence="6">
    <location>
        <begin position="570"/>
        <end position="630"/>
    </location>
</feature>
<dbReference type="PRINTS" id="PR00318">
    <property type="entry name" value="GPROTEINA"/>
</dbReference>
<dbReference type="PANTHER" id="PTHR10218">
    <property type="entry name" value="GTP-BINDING PROTEIN ALPHA SUBUNIT"/>
    <property type="match status" value="1"/>
</dbReference>
<feature type="compositionally biased region" description="Low complexity" evidence="6">
    <location>
        <begin position="611"/>
        <end position="630"/>
    </location>
</feature>
<dbReference type="GO" id="GO:0005525">
    <property type="term" value="F:GTP binding"/>
    <property type="evidence" value="ECO:0007669"/>
    <property type="project" value="UniProtKB-KW"/>
</dbReference>
<dbReference type="GO" id="GO:0003924">
    <property type="term" value="F:GTPase activity"/>
    <property type="evidence" value="ECO:0007669"/>
    <property type="project" value="InterPro"/>
</dbReference>
<evidence type="ECO:0000256" key="1">
    <source>
        <dbReference type="ARBA" id="ARBA00022723"/>
    </source>
</evidence>
<feature type="compositionally biased region" description="Low complexity" evidence="6">
    <location>
        <begin position="576"/>
        <end position="599"/>
    </location>
</feature>
<dbReference type="GO" id="GO:0031683">
    <property type="term" value="F:G-protein beta/gamma-subunit complex binding"/>
    <property type="evidence" value="ECO:0007669"/>
    <property type="project" value="InterPro"/>
</dbReference>
<dbReference type="GO" id="GO:0005737">
    <property type="term" value="C:cytoplasm"/>
    <property type="evidence" value="ECO:0007669"/>
    <property type="project" value="TreeGrafter"/>
</dbReference>
<dbReference type="EMBL" id="MU005571">
    <property type="protein sequence ID" value="KAF2690165.1"/>
    <property type="molecule type" value="Genomic_DNA"/>
</dbReference>
<name>A0A6G1JJ18_9PLEO</name>
<dbReference type="GO" id="GO:0005834">
    <property type="term" value="C:heterotrimeric G-protein complex"/>
    <property type="evidence" value="ECO:0007669"/>
    <property type="project" value="TreeGrafter"/>
</dbReference>
<dbReference type="Gene3D" id="3.40.50.300">
    <property type="entry name" value="P-loop containing nucleotide triphosphate hydrolases"/>
    <property type="match status" value="1"/>
</dbReference>
<evidence type="ECO:0000313" key="7">
    <source>
        <dbReference type="EMBL" id="KAF2690165.1"/>
    </source>
</evidence>
<dbReference type="GO" id="GO:0001664">
    <property type="term" value="F:G protein-coupled receptor binding"/>
    <property type="evidence" value="ECO:0007669"/>
    <property type="project" value="TreeGrafter"/>
</dbReference>
<accession>A0A6G1JJ18</accession>
<evidence type="ECO:0000256" key="3">
    <source>
        <dbReference type="ARBA" id="ARBA00022842"/>
    </source>
</evidence>
<dbReference type="SUPFAM" id="SSF47895">
    <property type="entry name" value="Transducin (alpha subunit), insertion domain"/>
    <property type="match status" value="1"/>
</dbReference>
<keyword evidence="8" id="KW-1185">Reference proteome</keyword>
<dbReference type="Pfam" id="PF00503">
    <property type="entry name" value="G-alpha"/>
    <property type="match status" value="1"/>
</dbReference>
<keyword evidence="4" id="KW-0342">GTP-binding</keyword>
<evidence type="ECO:0000256" key="5">
    <source>
        <dbReference type="ARBA" id="ARBA00023224"/>
    </source>
</evidence>
<dbReference type="PROSITE" id="PS51882">
    <property type="entry name" value="G_ALPHA"/>
    <property type="match status" value="1"/>
</dbReference>
<dbReference type="GO" id="GO:0046872">
    <property type="term" value="F:metal ion binding"/>
    <property type="evidence" value="ECO:0007669"/>
    <property type="project" value="UniProtKB-KW"/>
</dbReference>
<dbReference type="InterPro" id="IPR001019">
    <property type="entry name" value="Gprotein_alpha_su"/>
</dbReference>
<dbReference type="InterPro" id="IPR027417">
    <property type="entry name" value="P-loop_NTPase"/>
</dbReference>
<keyword evidence="2" id="KW-0547">Nucleotide-binding</keyword>
<dbReference type="GO" id="GO:0007189">
    <property type="term" value="P:adenylate cyclase-activating G protein-coupled receptor signaling pathway"/>
    <property type="evidence" value="ECO:0007669"/>
    <property type="project" value="TreeGrafter"/>
</dbReference>
<dbReference type="SMART" id="SM00275">
    <property type="entry name" value="G_alpha"/>
    <property type="match status" value="1"/>
</dbReference>
<evidence type="ECO:0000256" key="4">
    <source>
        <dbReference type="ARBA" id="ARBA00023134"/>
    </source>
</evidence>
<organism evidence="7 8">
    <name type="scientific">Lentithecium fluviatile CBS 122367</name>
    <dbReference type="NCBI Taxonomy" id="1168545"/>
    <lineage>
        <taxon>Eukaryota</taxon>
        <taxon>Fungi</taxon>
        <taxon>Dikarya</taxon>
        <taxon>Ascomycota</taxon>
        <taxon>Pezizomycotina</taxon>
        <taxon>Dothideomycetes</taxon>
        <taxon>Pleosporomycetidae</taxon>
        <taxon>Pleosporales</taxon>
        <taxon>Massarineae</taxon>
        <taxon>Lentitheciaceae</taxon>
        <taxon>Lentithecium</taxon>
    </lineage>
</organism>
<dbReference type="AlphaFoldDB" id="A0A6G1JJ18"/>
<evidence type="ECO:0000313" key="8">
    <source>
        <dbReference type="Proteomes" id="UP000799291"/>
    </source>
</evidence>
<reference evidence="7" key="1">
    <citation type="journal article" date="2020" name="Stud. Mycol.">
        <title>101 Dothideomycetes genomes: a test case for predicting lifestyles and emergence of pathogens.</title>
        <authorList>
            <person name="Haridas S."/>
            <person name="Albert R."/>
            <person name="Binder M."/>
            <person name="Bloem J."/>
            <person name="Labutti K."/>
            <person name="Salamov A."/>
            <person name="Andreopoulos B."/>
            <person name="Baker S."/>
            <person name="Barry K."/>
            <person name="Bills G."/>
            <person name="Bluhm B."/>
            <person name="Cannon C."/>
            <person name="Castanera R."/>
            <person name="Culley D."/>
            <person name="Daum C."/>
            <person name="Ezra D."/>
            <person name="Gonzalez J."/>
            <person name="Henrissat B."/>
            <person name="Kuo A."/>
            <person name="Liang C."/>
            <person name="Lipzen A."/>
            <person name="Lutzoni F."/>
            <person name="Magnuson J."/>
            <person name="Mondo S."/>
            <person name="Nolan M."/>
            <person name="Ohm R."/>
            <person name="Pangilinan J."/>
            <person name="Park H.-J."/>
            <person name="Ramirez L."/>
            <person name="Alfaro M."/>
            <person name="Sun H."/>
            <person name="Tritt A."/>
            <person name="Yoshinaga Y."/>
            <person name="Zwiers L.-H."/>
            <person name="Turgeon B."/>
            <person name="Goodwin S."/>
            <person name="Spatafora J."/>
            <person name="Crous P."/>
            <person name="Grigoriev I."/>
        </authorList>
    </citation>
    <scope>NUCLEOTIDE SEQUENCE</scope>
    <source>
        <strain evidence="7">CBS 122367</strain>
    </source>
</reference>
<evidence type="ECO:0000256" key="6">
    <source>
        <dbReference type="SAM" id="MobiDB-lite"/>
    </source>
</evidence>
<keyword evidence="3" id="KW-0460">Magnesium</keyword>
<feature type="compositionally biased region" description="Polar residues" evidence="6">
    <location>
        <begin position="600"/>
        <end position="609"/>
    </location>
</feature>
<dbReference type="Proteomes" id="UP000799291">
    <property type="component" value="Unassembled WGS sequence"/>
</dbReference>
<dbReference type="FunFam" id="3.40.50.300:FF:000692">
    <property type="entry name" value="Guanine nucleotide-binding protein subunit alpha"/>
    <property type="match status" value="1"/>
</dbReference>
<gene>
    <name evidence="7" type="ORF">K458DRAFT_290639</name>
</gene>
<keyword evidence="1" id="KW-0479">Metal-binding</keyword>
<protein>
    <submittedName>
        <fullName evidence="7">Guanine nucleotide-binding protein-like protein alpha-3 subunit</fullName>
    </submittedName>
</protein>
<keyword evidence="5" id="KW-0807">Transducer</keyword>
<evidence type="ECO:0000256" key="2">
    <source>
        <dbReference type="ARBA" id="ARBA00022741"/>
    </source>
</evidence>
<sequence>MSGSLADEKRTFSLMATVGANMDRLRQSINNLCQLHDRWRDNSGISINLIAQLTALKSNLNEMQDWMKYALSDMHPQLLKDLDLLMTSCSLMIRNLDDLLAQLRQPDHDKTDWAIKLKFQVGSRSMNRLRSVAKRQTDAVSLLLAACKCHTTAQRKILLHKSRQIRKEDSSSLNTLVRTSRWNGQAIKALTELSRMIQWFRFLFYIKLFRRGPEETPNEQEYLDAAATMRSEAIDRALEADATMLRRETKLVLMGQVNSGKELIMRQMKVLYAEGYPRDERIQYLYAVRSTVRLLLHSIIDLIKDTGINLPQDLKQDFAVLLDEVETVDLSRITPAAVRAVEHLWSSPAFSTLFVKNFEIDFPQYAPYYAQELSRIATGDYVPSEADIIRLNKSMGGIKELRFNWDELEVHMFNISGYVPEQFRKRWFHQLENATALLYTVDVSTYDRPYFGQPTESQLLDDFATFESWANSPKFTGSSIILILNNFSRFREKLQHSPLTTFFPDYTPPADDSDPESSARQYILRRFKDVNRNRLSIYSFWVDLDMSDNQHLYAALKKTLQHIQQRKARSEVWDASTNGGSRSGTAGRTTPTGRSRGGTLSNRSGTLRSKGSVATGLTGTVTTAGSGSPR</sequence>